<keyword evidence="2" id="KW-1185">Reference proteome</keyword>
<dbReference type="Proteomes" id="UP001239111">
    <property type="component" value="Chromosome 1"/>
</dbReference>
<accession>A0ACC2PHE6</accession>
<gene>
    <name evidence="1" type="ORF">QAD02_018812</name>
</gene>
<evidence type="ECO:0000313" key="1">
    <source>
        <dbReference type="EMBL" id="KAJ8683020.1"/>
    </source>
</evidence>
<dbReference type="EMBL" id="CM056741">
    <property type="protein sequence ID" value="KAJ8683020.1"/>
    <property type="molecule type" value="Genomic_DNA"/>
</dbReference>
<organism evidence="1 2">
    <name type="scientific">Eretmocerus hayati</name>
    <dbReference type="NCBI Taxonomy" id="131215"/>
    <lineage>
        <taxon>Eukaryota</taxon>
        <taxon>Metazoa</taxon>
        <taxon>Ecdysozoa</taxon>
        <taxon>Arthropoda</taxon>
        <taxon>Hexapoda</taxon>
        <taxon>Insecta</taxon>
        <taxon>Pterygota</taxon>
        <taxon>Neoptera</taxon>
        <taxon>Endopterygota</taxon>
        <taxon>Hymenoptera</taxon>
        <taxon>Apocrita</taxon>
        <taxon>Proctotrupomorpha</taxon>
        <taxon>Chalcidoidea</taxon>
        <taxon>Aphelinidae</taxon>
        <taxon>Aphelininae</taxon>
        <taxon>Eretmocerus</taxon>
    </lineage>
</organism>
<protein>
    <submittedName>
        <fullName evidence="1">Uncharacterized protein</fullName>
    </submittedName>
</protein>
<reference evidence="1" key="1">
    <citation type="submission" date="2023-04" db="EMBL/GenBank/DDBJ databases">
        <title>A chromosome-level genome assembly of the parasitoid wasp Eretmocerus hayati.</title>
        <authorList>
            <person name="Zhong Y."/>
            <person name="Liu S."/>
            <person name="Liu Y."/>
        </authorList>
    </citation>
    <scope>NUCLEOTIDE SEQUENCE</scope>
    <source>
        <strain evidence="1">ZJU_SS_LIU_2023</strain>
    </source>
</reference>
<name>A0ACC2PHE6_9HYME</name>
<comment type="caution">
    <text evidence="1">The sequence shown here is derived from an EMBL/GenBank/DDBJ whole genome shotgun (WGS) entry which is preliminary data.</text>
</comment>
<proteinExistence type="predicted"/>
<sequence>MSFAIAALWNVLYLCEIHYPDWEEISGDPLIELMRARRELVTADAELQAKREEYARRRAHGDKLWLDMREKQQLLRDSFISFNEFVKENKDKRERARRKIDDESQRQSIRLAEIEELEKNLEYMEQVRDKMKGFVREYKPYQDYLETLLDTKEFQSINEIFNRYDTLIHARLALMENQAHNLHTLEQTGVQLQKMTEDKSQSLMDMNSRLSQLQSRHERARNRALYWELVVARIKEVASRKELEETQVRACIWNLYQQICKRKGIEIEAKKDDLEQQLEHVKRAIVGLGKIVITAKRNAARDKRQQLQIELQQHQQHQERPSGRSSSLQQIASSRLETRTSSFRSSYDETRSLYGRN</sequence>
<evidence type="ECO:0000313" key="2">
    <source>
        <dbReference type="Proteomes" id="UP001239111"/>
    </source>
</evidence>